<evidence type="ECO:0000256" key="3">
    <source>
        <dbReference type="ARBA" id="ARBA00022801"/>
    </source>
</evidence>
<comment type="similarity">
    <text evidence="1">Belongs to the acyl coenzyme A hydrolase family.</text>
</comment>
<feature type="compositionally biased region" description="Basic and acidic residues" evidence="5">
    <location>
        <begin position="88"/>
        <end position="104"/>
    </location>
</feature>
<dbReference type="FunFam" id="3.10.129.10:FF:000032">
    <property type="entry name" value="Acyl-CoA thioester hydrolase"/>
    <property type="match status" value="1"/>
</dbReference>
<feature type="region of interest" description="Disordered" evidence="5">
    <location>
        <begin position="88"/>
        <end position="116"/>
    </location>
</feature>
<evidence type="ECO:0000256" key="2">
    <source>
        <dbReference type="ARBA" id="ARBA00022737"/>
    </source>
</evidence>
<dbReference type="FunFam" id="3.10.129.10:FF:000038">
    <property type="entry name" value="Acyl-CoA thioester hydrolase"/>
    <property type="match status" value="1"/>
</dbReference>
<dbReference type="Gene3D" id="3.10.129.10">
    <property type="entry name" value="Hotdog Thioesterase"/>
    <property type="match status" value="2"/>
</dbReference>
<dbReference type="InterPro" id="IPR033120">
    <property type="entry name" value="HOTDOG_ACOT"/>
</dbReference>
<name>A0A8A3PD49_9HELO</name>
<feature type="domain" description="HotDog ACOT-type" evidence="6">
    <location>
        <begin position="329"/>
        <end position="467"/>
    </location>
</feature>
<dbReference type="EMBL" id="CP063407">
    <property type="protein sequence ID" value="QSZ33003.1"/>
    <property type="molecule type" value="Genomic_DNA"/>
</dbReference>
<keyword evidence="2" id="KW-0677">Repeat</keyword>
<keyword evidence="8" id="KW-1185">Reference proteome</keyword>
<reference evidence="7" key="1">
    <citation type="submission" date="2020-10" db="EMBL/GenBank/DDBJ databases">
        <title>Genome Sequence of Monilinia vaccinii-corymbosi Sheds Light on Mummy Berry Disease Infection of Blueberry and Mating Type.</title>
        <authorList>
            <person name="Yow A.G."/>
            <person name="Zhang Y."/>
            <person name="Bansal K."/>
            <person name="Eacker S.M."/>
            <person name="Sullivan S."/>
            <person name="Liachko I."/>
            <person name="Cubeta M.A."/>
            <person name="Rollins J.A."/>
            <person name="Ashrafi H."/>
        </authorList>
    </citation>
    <scope>NUCLEOTIDE SEQUENCE</scope>
    <source>
        <strain evidence="7">RL-1</strain>
    </source>
</reference>
<dbReference type="GO" id="GO:0006637">
    <property type="term" value="P:acyl-CoA metabolic process"/>
    <property type="evidence" value="ECO:0007669"/>
    <property type="project" value="TreeGrafter"/>
</dbReference>
<dbReference type="PANTHER" id="PTHR12655">
    <property type="entry name" value="ACYL-COA THIOESTERASE"/>
    <property type="match status" value="1"/>
</dbReference>
<keyword evidence="3" id="KW-0378">Hydrolase</keyword>
<evidence type="ECO:0000313" key="7">
    <source>
        <dbReference type="EMBL" id="QSZ33003.1"/>
    </source>
</evidence>
<dbReference type="Proteomes" id="UP000672032">
    <property type="component" value="Chromosome 3"/>
</dbReference>
<evidence type="ECO:0000313" key="8">
    <source>
        <dbReference type="Proteomes" id="UP000672032"/>
    </source>
</evidence>
<evidence type="ECO:0000256" key="1">
    <source>
        <dbReference type="ARBA" id="ARBA00010458"/>
    </source>
</evidence>
<proteinExistence type="inferred from homology"/>
<sequence>MMRFKPFSLPWQLKLQARSVKGPQLRVTPRYLSFDPLETYASCDGGAGGRGTRTFSSTGCWGTDGVYGELTAMRTKLPFIEAWREEEGKKAGLDGKGEGIEGKGTRAPLAGEGDGPARKKMSDSFHSVILPLGSDLWLLDNYITASGHIRLGAIFMDLDALAGVISYKHTGDSVMTVTAAVDRITLSRPLLEICDLELSGQVTFATGRSSMEVSLQVARAFPPGAATNGARKREDIFMECAFTMVSLDPVTKRAVKIAGVEPENEVERNLYELGMRSYEKKKREMGRALRSKEPDDEESDLIHRLWLKTLDYRDPNTASLLPPTCTRMSASKIQSVQIMQPQYRNRHNFMIFGGFLLKSTFELAFTCASAISHSRPTFIALDPSTFENPVPVGSVLYVSATLAYCDRVLVGGQGEGREDGDVDGGTGGKGIKTRVQIRVDTRVKNVEHAETKPTGQFNYTFEVDGVLQVLPESYEDFMVYLDARRRSRGRGGVLVGDGGNGAEGVDVGGGRGDGGMKVL</sequence>
<feature type="domain" description="HotDog ACOT-type" evidence="6">
    <location>
        <begin position="121"/>
        <end position="250"/>
    </location>
</feature>
<dbReference type="AlphaFoldDB" id="A0A8A3PD49"/>
<dbReference type="GO" id="GO:0005739">
    <property type="term" value="C:mitochondrion"/>
    <property type="evidence" value="ECO:0007669"/>
    <property type="project" value="TreeGrafter"/>
</dbReference>
<dbReference type="InterPro" id="IPR029069">
    <property type="entry name" value="HotDog_dom_sf"/>
</dbReference>
<protein>
    <recommendedName>
        <fullName evidence="6">HotDog ACOT-type domain-containing protein</fullName>
    </recommendedName>
</protein>
<dbReference type="PROSITE" id="PS51770">
    <property type="entry name" value="HOTDOG_ACOT"/>
    <property type="match status" value="2"/>
</dbReference>
<keyword evidence="4" id="KW-0809">Transit peptide</keyword>
<evidence type="ECO:0000256" key="5">
    <source>
        <dbReference type="SAM" id="MobiDB-lite"/>
    </source>
</evidence>
<evidence type="ECO:0000259" key="6">
    <source>
        <dbReference type="PROSITE" id="PS51770"/>
    </source>
</evidence>
<dbReference type="SUPFAM" id="SSF54637">
    <property type="entry name" value="Thioesterase/thiol ester dehydrase-isomerase"/>
    <property type="match status" value="2"/>
</dbReference>
<dbReference type="OrthoDB" id="331699at2759"/>
<dbReference type="GO" id="GO:0047617">
    <property type="term" value="F:fatty acyl-CoA hydrolase activity"/>
    <property type="evidence" value="ECO:0007669"/>
    <property type="project" value="TreeGrafter"/>
</dbReference>
<accession>A0A8A3PD49</accession>
<gene>
    <name evidence="7" type="ORF">DSL72_002588</name>
</gene>
<organism evidence="7 8">
    <name type="scientific">Monilinia vaccinii-corymbosi</name>
    <dbReference type="NCBI Taxonomy" id="61207"/>
    <lineage>
        <taxon>Eukaryota</taxon>
        <taxon>Fungi</taxon>
        <taxon>Dikarya</taxon>
        <taxon>Ascomycota</taxon>
        <taxon>Pezizomycotina</taxon>
        <taxon>Leotiomycetes</taxon>
        <taxon>Helotiales</taxon>
        <taxon>Sclerotiniaceae</taxon>
        <taxon>Monilinia</taxon>
    </lineage>
</organism>
<dbReference type="PANTHER" id="PTHR12655:SF0">
    <property type="entry name" value="ACYL-COENZYME A THIOESTERASE 9, MITOCHONDRIAL"/>
    <property type="match status" value="1"/>
</dbReference>
<evidence type="ECO:0000256" key="4">
    <source>
        <dbReference type="ARBA" id="ARBA00022946"/>
    </source>
</evidence>
<dbReference type="CDD" id="cd03442">
    <property type="entry name" value="BFIT_BACH"/>
    <property type="match status" value="2"/>
</dbReference>